<sequence>MNDDRVTVLAVLSVAHYIADDRCDEARQRLLDNPDIQFEPCTARQLLDWLIAEKYMDRDDEENATLQNFQWSEDKAVPLDQRIALMLYISNVDPRLNARLQALLELRRKKAKTSFLLQVGGVLVVLIGFGIYMLMPDSTPMCGASSTTTALNSLIYDGEMKSMTGLQMVQKNGLPNTWNHREIGYDSKDHSRGCVADLTIGEDKTQIGYAVLRTADDKNKFAVQAFPPEYITSRYDAATLNNTLGAPVGRDNMEAAMKAALTHLDAQIHGPAALSSKPATDDDQPASLADSVLNVIPSANCRQLADGRQSCPVTIDYRDDLLSAIGASPVIQLHSDFVFVKSGTSWTMADDFPKAFMTAIVAGRMAKLKPTPPVAASEASN</sequence>
<keyword evidence="3" id="KW-1185">Reference proteome</keyword>
<gene>
    <name evidence="2" type="ORF">PQQ63_27290</name>
</gene>
<evidence type="ECO:0000313" key="2">
    <source>
        <dbReference type="EMBL" id="MFM0640409.1"/>
    </source>
</evidence>
<keyword evidence="1" id="KW-0812">Transmembrane</keyword>
<evidence type="ECO:0000256" key="1">
    <source>
        <dbReference type="SAM" id="Phobius"/>
    </source>
</evidence>
<feature type="transmembrane region" description="Helical" evidence="1">
    <location>
        <begin position="115"/>
        <end position="135"/>
    </location>
</feature>
<reference evidence="2 3" key="1">
    <citation type="journal article" date="2024" name="Chem. Sci.">
        <title>Discovery of megapolipeptins by genome mining of a Burkholderiales bacteria collection.</title>
        <authorList>
            <person name="Paulo B.S."/>
            <person name="Recchia M.J.J."/>
            <person name="Lee S."/>
            <person name="Fergusson C.H."/>
            <person name="Romanowski S.B."/>
            <person name="Hernandez A."/>
            <person name="Krull N."/>
            <person name="Liu D.Y."/>
            <person name="Cavanagh H."/>
            <person name="Bos A."/>
            <person name="Gray C.A."/>
            <person name="Murphy B.T."/>
            <person name="Linington R.G."/>
            <person name="Eustaquio A.S."/>
        </authorList>
    </citation>
    <scope>NUCLEOTIDE SEQUENCE [LARGE SCALE GENOMIC DNA]</scope>
    <source>
        <strain evidence="2 3">RL17-338-BIC-A</strain>
    </source>
</reference>
<dbReference type="Proteomes" id="UP001629432">
    <property type="component" value="Unassembled WGS sequence"/>
</dbReference>
<evidence type="ECO:0008006" key="4">
    <source>
        <dbReference type="Google" id="ProtNLM"/>
    </source>
</evidence>
<proteinExistence type="predicted"/>
<dbReference type="EMBL" id="JAQQCF010000028">
    <property type="protein sequence ID" value="MFM0640409.1"/>
    <property type="molecule type" value="Genomic_DNA"/>
</dbReference>
<dbReference type="RefSeq" id="WP_408234674.1">
    <property type="nucleotide sequence ID" value="NZ_JAQQCF010000028.1"/>
</dbReference>
<organism evidence="2 3">
    <name type="scientific">Paraburkholderia metrosideri</name>
    <dbReference type="NCBI Taxonomy" id="580937"/>
    <lineage>
        <taxon>Bacteria</taxon>
        <taxon>Pseudomonadati</taxon>
        <taxon>Pseudomonadota</taxon>
        <taxon>Betaproteobacteria</taxon>
        <taxon>Burkholderiales</taxon>
        <taxon>Burkholderiaceae</taxon>
        <taxon>Paraburkholderia</taxon>
    </lineage>
</organism>
<evidence type="ECO:0000313" key="3">
    <source>
        <dbReference type="Proteomes" id="UP001629432"/>
    </source>
</evidence>
<protein>
    <recommendedName>
        <fullName evidence="4">DUF4880 domain-containing protein</fullName>
    </recommendedName>
</protein>
<keyword evidence="1" id="KW-0472">Membrane</keyword>
<comment type="caution">
    <text evidence="2">The sequence shown here is derived from an EMBL/GenBank/DDBJ whole genome shotgun (WGS) entry which is preliminary data.</text>
</comment>
<keyword evidence="1" id="KW-1133">Transmembrane helix</keyword>
<accession>A0ABW9DZS2</accession>
<name>A0ABW9DZS2_9BURK</name>